<comment type="caution">
    <text evidence="4">The sequence shown here is derived from an EMBL/GenBank/DDBJ whole genome shotgun (WGS) entry which is preliminary data.</text>
</comment>
<keyword evidence="1" id="KW-0812">Transmembrane</keyword>
<accession>A0A2N3HZ54</accession>
<dbReference type="InterPro" id="IPR032508">
    <property type="entry name" value="FecR_C"/>
</dbReference>
<dbReference type="InterPro" id="IPR012373">
    <property type="entry name" value="Ferrdict_sens_TM"/>
</dbReference>
<keyword evidence="1" id="KW-0472">Membrane</keyword>
<proteinExistence type="predicted"/>
<dbReference type="Pfam" id="PF16344">
    <property type="entry name" value="FecR_C"/>
    <property type="match status" value="1"/>
</dbReference>
<evidence type="ECO:0000313" key="4">
    <source>
        <dbReference type="EMBL" id="PKQ63273.1"/>
    </source>
</evidence>
<evidence type="ECO:0008006" key="6">
    <source>
        <dbReference type="Google" id="ProtNLM"/>
    </source>
</evidence>
<feature type="domain" description="FecR protein" evidence="2">
    <location>
        <begin position="188"/>
        <end position="275"/>
    </location>
</feature>
<evidence type="ECO:0000313" key="5">
    <source>
        <dbReference type="Proteomes" id="UP000233618"/>
    </source>
</evidence>
<reference evidence="4 5" key="1">
    <citation type="journal article" date="2017" name="Front. Microbiol.">
        <title>Labilibaculum manganireducens gen. nov., sp. nov. and Labilibaculum filiforme sp. nov., Novel Bacteroidetes Isolated from Subsurface Sediments of the Baltic Sea.</title>
        <authorList>
            <person name="Vandieken V."/>
            <person name="Marshall I.P."/>
            <person name="Niemann H."/>
            <person name="Engelen B."/>
            <person name="Cypionka H."/>
        </authorList>
    </citation>
    <scope>NUCLEOTIDE SEQUENCE [LARGE SCALE GENOMIC DNA]</scope>
    <source>
        <strain evidence="4 5">59.10-2M</strain>
    </source>
</reference>
<evidence type="ECO:0000259" key="3">
    <source>
        <dbReference type="Pfam" id="PF16344"/>
    </source>
</evidence>
<feature type="transmembrane region" description="Helical" evidence="1">
    <location>
        <begin position="82"/>
        <end position="101"/>
    </location>
</feature>
<evidence type="ECO:0000256" key="1">
    <source>
        <dbReference type="SAM" id="Phobius"/>
    </source>
</evidence>
<name>A0A2N3HZ54_9BACT</name>
<protein>
    <recommendedName>
        <fullName evidence="6">FecR protein domain-containing protein</fullName>
    </recommendedName>
</protein>
<dbReference type="EMBL" id="MVDE01000030">
    <property type="protein sequence ID" value="PKQ63273.1"/>
    <property type="molecule type" value="Genomic_DNA"/>
</dbReference>
<dbReference type="PANTHER" id="PTHR30273">
    <property type="entry name" value="PERIPLASMIC SIGNAL SENSOR AND SIGMA FACTOR ACTIVATOR FECR-RELATED"/>
    <property type="match status" value="1"/>
</dbReference>
<dbReference type="Pfam" id="PF04773">
    <property type="entry name" value="FecR"/>
    <property type="match status" value="1"/>
</dbReference>
<sequence length="393" mass="45510">MKKSYNHDQLEEVFQVLKNPQKYGSDFFQKYESNQQMLDLYNELRQYKESGQKLEQIDAPNIGLEWQKLTYKLKEQQRRKRGWMIAASVAVLLSCAFIFQFDRIVNQMDQDGNQLAQIEKGNSKALLITSGGNEYRLDEGINRIISEKEGVQIHTDSNHVVQYSRFAGESNENKLADMYNTLKVPRLGEYQLVLSDGTKVWLNSESELRYPVKFTGATREVELLGEAYFDVEKNPGKPFFVKTKSTTTRVLGTEFNVSAYPSEELNITLVEGSIELNSKQISGKVLLIPGDNANLKIGGDKIYVSQVDVRKYTAWRDGYFYFEKERLEDILTKLERWYDFKVFYQNPAVKDYAFRMRADRNEDFAEIVSRLEQTGRISMKLKGNVIVVSDVNR</sequence>
<dbReference type="InterPro" id="IPR006860">
    <property type="entry name" value="FecR"/>
</dbReference>
<organism evidence="4 5">
    <name type="scientific">Labilibaculum manganireducens</name>
    <dbReference type="NCBI Taxonomy" id="1940525"/>
    <lineage>
        <taxon>Bacteria</taxon>
        <taxon>Pseudomonadati</taxon>
        <taxon>Bacteroidota</taxon>
        <taxon>Bacteroidia</taxon>
        <taxon>Marinilabiliales</taxon>
        <taxon>Marinifilaceae</taxon>
        <taxon>Labilibaculum</taxon>
    </lineage>
</organism>
<dbReference type="Gene3D" id="2.60.120.1440">
    <property type="match status" value="1"/>
</dbReference>
<dbReference type="AlphaFoldDB" id="A0A2N3HZ54"/>
<dbReference type="FunFam" id="2.60.120.1440:FF:000001">
    <property type="entry name" value="Putative anti-sigma factor"/>
    <property type="match status" value="1"/>
</dbReference>
<feature type="domain" description="Protein FecR C-terminal" evidence="3">
    <location>
        <begin position="319"/>
        <end position="388"/>
    </location>
</feature>
<dbReference type="GO" id="GO:0016989">
    <property type="term" value="F:sigma factor antagonist activity"/>
    <property type="evidence" value="ECO:0007669"/>
    <property type="project" value="TreeGrafter"/>
</dbReference>
<keyword evidence="5" id="KW-1185">Reference proteome</keyword>
<dbReference type="RefSeq" id="WP_101310909.1">
    <property type="nucleotide sequence ID" value="NZ_MVDE01000030.1"/>
</dbReference>
<dbReference type="Proteomes" id="UP000233618">
    <property type="component" value="Unassembled WGS sequence"/>
</dbReference>
<evidence type="ECO:0000259" key="2">
    <source>
        <dbReference type="Pfam" id="PF04773"/>
    </source>
</evidence>
<gene>
    <name evidence="4" type="ORF">BZG01_16255</name>
</gene>
<dbReference type="Gene3D" id="3.55.50.30">
    <property type="match status" value="1"/>
</dbReference>
<dbReference type="PANTHER" id="PTHR30273:SF2">
    <property type="entry name" value="PROTEIN FECR"/>
    <property type="match status" value="1"/>
</dbReference>
<keyword evidence="1" id="KW-1133">Transmembrane helix</keyword>